<dbReference type="AlphaFoldDB" id="A0AB33VKN1"/>
<accession>A0AB33VKN1</accession>
<dbReference type="Proteomes" id="UP000005933">
    <property type="component" value="Unassembled WGS sequence"/>
</dbReference>
<feature type="compositionally biased region" description="Polar residues" evidence="1">
    <location>
        <begin position="72"/>
        <end position="97"/>
    </location>
</feature>
<evidence type="ECO:0000313" key="2">
    <source>
        <dbReference type="EMBL" id="EAP74742.1"/>
    </source>
</evidence>
<gene>
    <name evidence="2" type="ORF">RRSL_04604</name>
</gene>
<organism evidence="2 3">
    <name type="scientific">Ralstonia solanacearum (strain UW551)</name>
    <dbReference type="NCBI Taxonomy" id="342110"/>
    <lineage>
        <taxon>Bacteria</taxon>
        <taxon>Pseudomonadati</taxon>
        <taxon>Pseudomonadota</taxon>
        <taxon>Betaproteobacteria</taxon>
        <taxon>Burkholderiales</taxon>
        <taxon>Burkholderiaceae</taxon>
        <taxon>Ralstonia</taxon>
        <taxon>Ralstonia solanacearum species complex</taxon>
    </lineage>
</organism>
<proteinExistence type="predicted"/>
<protein>
    <submittedName>
        <fullName evidence="2">Uncharacterized protein</fullName>
    </submittedName>
</protein>
<evidence type="ECO:0000313" key="3">
    <source>
        <dbReference type="Proteomes" id="UP000005933"/>
    </source>
</evidence>
<name>A0AB33VKN1_RALSU</name>
<dbReference type="EMBL" id="AAKL01000001">
    <property type="protein sequence ID" value="EAP74742.1"/>
    <property type="molecule type" value="Genomic_DNA"/>
</dbReference>
<reference evidence="2 3" key="1">
    <citation type="journal article" date="2006" name="Mol. Plant Microbe Interact.">
        <title>Identification of open reading frames unique to a select agent: Ralstonia solanacearum race 3 biovar 2.</title>
        <authorList>
            <person name="Gabriel D.W."/>
            <person name="Allen C."/>
            <person name="Schell M."/>
            <person name="Denny T.P."/>
            <person name="Greenberg J.T."/>
            <person name="Duan Y.P."/>
            <person name="Flores-Cruz Z."/>
            <person name="Huang Q."/>
            <person name="Clifford J.M."/>
            <person name="Presting G."/>
            <person name="Gonzalez E.T."/>
            <person name="Reddy J."/>
            <person name="Elphinstone J."/>
            <person name="Swanson J."/>
            <person name="Yao J."/>
            <person name="Mulholland V."/>
            <person name="Liu L."/>
            <person name="Farmerie W."/>
            <person name="Patnaikuni M."/>
            <person name="Balogh B."/>
            <person name="Norman D."/>
            <person name="Alvarez A."/>
            <person name="Castillo J.A."/>
            <person name="Jones J."/>
            <person name="Saddler G."/>
            <person name="Walunas T."/>
            <person name="Zhukov A."/>
            <person name="Mikhailova N."/>
        </authorList>
    </citation>
    <scope>NUCLEOTIDE SEQUENCE [LARGE SCALE GENOMIC DNA]</scope>
    <source>
        <strain evidence="2 3">UW551</strain>
    </source>
</reference>
<sequence>MRITCAPFHWRAAIAGMGTAYGRTATAHIHQAGCPATAVEGGASGSPPPEELGRLTRAGRWTRLANPPCPTADQQSLDVRQGSGFHSNGTRQPTRTRYPQGACAR</sequence>
<comment type="caution">
    <text evidence="2">The sequence shown here is derived from an EMBL/GenBank/DDBJ whole genome shotgun (WGS) entry which is preliminary data.</text>
</comment>
<evidence type="ECO:0000256" key="1">
    <source>
        <dbReference type="SAM" id="MobiDB-lite"/>
    </source>
</evidence>
<feature type="region of interest" description="Disordered" evidence="1">
    <location>
        <begin position="38"/>
        <end position="105"/>
    </location>
</feature>